<dbReference type="EMBL" id="UINC01027160">
    <property type="protein sequence ID" value="SVB05941.1"/>
    <property type="molecule type" value="Genomic_DNA"/>
</dbReference>
<evidence type="ECO:0000313" key="2">
    <source>
        <dbReference type="EMBL" id="SVB05941.1"/>
    </source>
</evidence>
<evidence type="ECO:0000259" key="1">
    <source>
        <dbReference type="PROSITE" id="PS51379"/>
    </source>
</evidence>
<gene>
    <name evidence="2" type="ORF">METZ01_LOCUS158795</name>
</gene>
<protein>
    <recommendedName>
        <fullName evidence="1">4Fe-4S ferredoxin-type domain-containing protein</fullName>
    </recommendedName>
</protein>
<organism evidence="2">
    <name type="scientific">marine metagenome</name>
    <dbReference type="NCBI Taxonomy" id="408172"/>
    <lineage>
        <taxon>unclassified sequences</taxon>
        <taxon>metagenomes</taxon>
        <taxon>ecological metagenomes</taxon>
    </lineage>
</organism>
<sequence>MIDIKANTCDYCGTCVAVCHVDCIELLESSISIDNNVCDDCCKCVYVCPLNVLSADILEKTEAIGGK</sequence>
<dbReference type="Gene3D" id="3.30.70.20">
    <property type="match status" value="1"/>
</dbReference>
<feature type="domain" description="4Fe-4S ferredoxin-type" evidence="1">
    <location>
        <begin position="30"/>
        <end position="58"/>
    </location>
</feature>
<accession>A0A382AX87</accession>
<proteinExistence type="predicted"/>
<dbReference type="SUPFAM" id="SSF54862">
    <property type="entry name" value="4Fe-4S ferredoxins"/>
    <property type="match status" value="1"/>
</dbReference>
<feature type="domain" description="4Fe-4S ferredoxin-type" evidence="1">
    <location>
        <begin position="1"/>
        <end position="29"/>
    </location>
</feature>
<name>A0A382AX87_9ZZZZ</name>
<dbReference type="InterPro" id="IPR017896">
    <property type="entry name" value="4Fe4S_Fe-S-bd"/>
</dbReference>
<dbReference type="PROSITE" id="PS51379">
    <property type="entry name" value="4FE4S_FER_2"/>
    <property type="match status" value="2"/>
</dbReference>
<reference evidence="2" key="1">
    <citation type="submission" date="2018-05" db="EMBL/GenBank/DDBJ databases">
        <authorList>
            <person name="Lanie J.A."/>
            <person name="Ng W.-L."/>
            <person name="Kazmierczak K.M."/>
            <person name="Andrzejewski T.M."/>
            <person name="Davidsen T.M."/>
            <person name="Wayne K.J."/>
            <person name="Tettelin H."/>
            <person name="Glass J.I."/>
            <person name="Rusch D."/>
            <person name="Podicherti R."/>
            <person name="Tsui H.-C.T."/>
            <person name="Winkler M.E."/>
        </authorList>
    </citation>
    <scope>NUCLEOTIDE SEQUENCE</scope>
</reference>
<dbReference type="AlphaFoldDB" id="A0A382AX87"/>